<accession>A0A6V8KKP1</accession>
<organism evidence="2 3">
    <name type="scientific">Phytohabitans houttuyneae</name>
    <dbReference type="NCBI Taxonomy" id="1076126"/>
    <lineage>
        <taxon>Bacteria</taxon>
        <taxon>Bacillati</taxon>
        <taxon>Actinomycetota</taxon>
        <taxon>Actinomycetes</taxon>
        <taxon>Micromonosporales</taxon>
        <taxon>Micromonosporaceae</taxon>
    </lineage>
</organism>
<dbReference type="AlphaFoldDB" id="A0A6V8KKP1"/>
<gene>
    <name evidence="2" type="ORF">Phou_071610</name>
</gene>
<name>A0A6V8KKP1_9ACTN</name>
<dbReference type="EMBL" id="BLPF01000002">
    <property type="protein sequence ID" value="GFJ82981.1"/>
    <property type="molecule type" value="Genomic_DNA"/>
</dbReference>
<sequence length="66" mass="7448">MFDPTAMIMADRATKEHVLSARPGARTRPERPARPRRHAMRRLTATVLRRLADRVEPRATCVPAAS</sequence>
<dbReference type="Proteomes" id="UP000482800">
    <property type="component" value="Unassembled WGS sequence"/>
</dbReference>
<reference evidence="2 3" key="1">
    <citation type="submission" date="2020-03" db="EMBL/GenBank/DDBJ databases">
        <title>Whole genome shotgun sequence of Phytohabitans houttuyneae NBRC 108639.</title>
        <authorList>
            <person name="Komaki H."/>
            <person name="Tamura T."/>
        </authorList>
    </citation>
    <scope>NUCLEOTIDE SEQUENCE [LARGE SCALE GENOMIC DNA]</scope>
    <source>
        <strain evidence="2 3">NBRC 108639</strain>
    </source>
</reference>
<evidence type="ECO:0000256" key="1">
    <source>
        <dbReference type="SAM" id="MobiDB-lite"/>
    </source>
</evidence>
<evidence type="ECO:0000313" key="2">
    <source>
        <dbReference type="EMBL" id="GFJ82981.1"/>
    </source>
</evidence>
<reference evidence="2 3" key="2">
    <citation type="submission" date="2020-03" db="EMBL/GenBank/DDBJ databases">
        <authorList>
            <person name="Ichikawa N."/>
            <person name="Kimura A."/>
            <person name="Kitahashi Y."/>
            <person name="Uohara A."/>
        </authorList>
    </citation>
    <scope>NUCLEOTIDE SEQUENCE [LARGE SCALE GENOMIC DNA]</scope>
    <source>
        <strain evidence="2 3">NBRC 108639</strain>
    </source>
</reference>
<comment type="caution">
    <text evidence="2">The sequence shown here is derived from an EMBL/GenBank/DDBJ whole genome shotgun (WGS) entry which is preliminary data.</text>
</comment>
<dbReference type="RefSeq" id="WP_173064173.1">
    <property type="nucleotide sequence ID" value="NZ_BAABGO010000004.1"/>
</dbReference>
<protein>
    <submittedName>
        <fullName evidence="2">Uncharacterized protein</fullName>
    </submittedName>
</protein>
<keyword evidence="3" id="KW-1185">Reference proteome</keyword>
<evidence type="ECO:0000313" key="3">
    <source>
        <dbReference type="Proteomes" id="UP000482800"/>
    </source>
</evidence>
<feature type="region of interest" description="Disordered" evidence="1">
    <location>
        <begin position="1"/>
        <end position="38"/>
    </location>
</feature>
<proteinExistence type="predicted"/>